<reference evidence="1 2" key="1">
    <citation type="submission" date="2016-03" db="EMBL/GenBank/DDBJ databases">
        <title>Draft genome sequence of Acetobacter malorum CECT 7742, a strain isolated from strawberry vinegar.</title>
        <authorList>
            <person name="Sainz F."/>
            <person name="Mas A."/>
            <person name="Torija M.J."/>
        </authorList>
    </citation>
    <scope>NUCLEOTIDE SEQUENCE [LARGE SCALE GENOMIC DNA]</scope>
    <source>
        <strain evidence="1 2">CECT 7742</strain>
    </source>
</reference>
<gene>
    <name evidence="1" type="ORF">Amal_01997</name>
</gene>
<evidence type="ECO:0000313" key="1">
    <source>
        <dbReference type="EMBL" id="OAG76225.1"/>
    </source>
</evidence>
<evidence type="ECO:0000313" key="2">
    <source>
        <dbReference type="Proteomes" id="UP000077349"/>
    </source>
</evidence>
<comment type="caution">
    <text evidence="1">The sequence shown here is derived from an EMBL/GenBank/DDBJ whole genome shotgun (WGS) entry which is preliminary data.</text>
</comment>
<dbReference type="AlphaFoldDB" id="A0A177GA25"/>
<dbReference type="Proteomes" id="UP000077349">
    <property type="component" value="Unassembled WGS sequence"/>
</dbReference>
<proteinExistence type="predicted"/>
<protein>
    <submittedName>
        <fullName evidence="1">Uncharacterized protein</fullName>
    </submittedName>
</protein>
<dbReference type="PATRIC" id="fig|178901.16.peg.2124"/>
<sequence>MITQNMGFEYFGKIKEFENNRGFRTGAANTLSGEGKSVDLRALSRVRVFIQKGSVAGVCGTFFKIKRRIGYD</sequence>
<name>A0A177GA25_9PROT</name>
<dbReference type="EMBL" id="LVHD01000018">
    <property type="protein sequence ID" value="OAG76225.1"/>
    <property type="molecule type" value="Genomic_DNA"/>
</dbReference>
<accession>A0A177GA25</accession>
<organism evidence="1 2">
    <name type="scientific">Acetobacter malorum</name>
    <dbReference type="NCBI Taxonomy" id="178901"/>
    <lineage>
        <taxon>Bacteria</taxon>
        <taxon>Pseudomonadati</taxon>
        <taxon>Pseudomonadota</taxon>
        <taxon>Alphaproteobacteria</taxon>
        <taxon>Acetobacterales</taxon>
        <taxon>Acetobacteraceae</taxon>
        <taxon>Acetobacter</taxon>
    </lineage>
</organism>